<dbReference type="GO" id="GO:0006412">
    <property type="term" value="P:translation"/>
    <property type="evidence" value="ECO:0007669"/>
    <property type="project" value="InterPro"/>
</dbReference>
<sequence>MPATRNLFSMTCCLRALLEDLSFTRKPLRTAAIRPRILPSYYQVRSFAATPQRLQSETEVSVFEEEDVADQDESEEAGPINAGSLTSRSRELRGKDTSMEDEFQLPPNTRIVPASPSYFTTNAAFYDTWFTLKDLLYKYQTLPVIEPSQVPRTAWKSLGDFRSMAGGGVQSSKYKKVQAVLQRLNRIDPKLMPDDVKTALNLYKRPDMEALARRRPKIIDRFGRARAMGRRKTSNADAYLVEGSGGCYVNGRPLMDMFPRLHDRESILWPLKVTNRVDRYNIWASSRGGGITGQAGAITLAVAKALITHEPLLKPVLRRAGVITRDPRTVERKKHGKAKARKMPAWVAR</sequence>
<evidence type="ECO:0000256" key="2">
    <source>
        <dbReference type="ARBA" id="ARBA00022980"/>
    </source>
</evidence>
<feature type="compositionally biased region" description="Acidic residues" evidence="7">
    <location>
        <begin position="62"/>
        <end position="76"/>
    </location>
</feature>
<dbReference type="InterPro" id="IPR014721">
    <property type="entry name" value="Ribsml_uS5_D2-typ_fold_subgr"/>
</dbReference>
<dbReference type="GO" id="GO:0003735">
    <property type="term" value="F:structural constituent of ribosome"/>
    <property type="evidence" value="ECO:0007669"/>
    <property type="project" value="InterPro"/>
</dbReference>
<evidence type="ECO:0000313" key="9">
    <source>
        <dbReference type="Proteomes" id="UP001221413"/>
    </source>
</evidence>
<dbReference type="SUPFAM" id="SSF54211">
    <property type="entry name" value="Ribosomal protein S5 domain 2-like"/>
    <property type="match status" value="1"/>
</dbReference>
<evidence type="ECO:0000256" key="1">
    <source>
        <dbReference type="ARBA" id="ARBA00005251"/>
    </source>
</evidence>
<dbReference type="PANTHER" id="PTHR21569">
    <property type="entry name" value="RIBOSOMAL PROTEIN S9"/>
    <property type="match status" value="1"/>
</dbReference>
<feature type="compositionally biased region" description="Basic and acidic residues" evidence="7">
    <location>
        <begin position="88"/>
        <end position="98"/>
    </location>
</feature>
<dbReference type="PROSITE" id="PS00360">
    <property type="entry name" value="RIBOSOMAL_S9"/>
    <property type="match status" value="1"/>
</dbReference>
<dbReference type="InterPro" id="IPR020568">
    <property type="entry name" value="Ribosomal_Su5_D2-typ_SF"/>
</dbReference>
<proteinExistence type="inferred from homology"/>
<accession>A0AAD6NMH6</accession>
<dbReference type="GO" id="GO:0003723">
    <property type="term" value="F:RNA binding"/>
    <property type="evidence" value="ECO:0007669"/>
    <property type="project" value="TreeGrafter"/>
</dbReference>
<keyword evidence="9" id="KW-1185">Reference proteome</keyword>
<evidence type="ECO:0000256" key="4">
    <source>
        <dbReference type="ARBA" id="ARBA00039318"/>
    </source>
</evidence>
<name>A0AAD6NMH6_DREDA</name>
<dbReference type="PANTHER" id="PTHR21569:SF1">
    <property type="entry name" value="SMALL RIBOSOMAL SUBUNIT PROTEIN US9M"/>
    <property type="match status" value="1"/>
</dbReference>
<evidence type="ECO:0000256" key="7">
    <source>
        <dbReference type="SAM" id="MobiDB-lite"/>
    </source>
</evidence>
<dbReference type="InterPro" id="IPR000754">
    <property type="entry name" value="Ribosomal_uS9"/>
</dbReference>
<dbReference type="Proteomes" id="UP001221413">
    <property type="component" value="Unassembled WGS sequence"/>
</dbReference>
<dbReference type="AlphaFoldDB" id="A0AAD6NMH6"/>
<feature type="region of interest" description="Disordered" evidence="7">
    <location>
        <begin position="58"/>
        <end position="107"/>
    </location>
</feature>
<dbReference type="InterPro" id="IPR023035">
    <property type="entry name" value="Ribosomal_uS9_bac/plastid"/>
</dbReference>
<protein>
    <recommendedName>
        <fullName evidence="4">Small ribosomal subunit protein uS9m</fullName>
    </recommendedName>
    <alternativeName>
        <fullName evidence="5">37S ribosomal protein S9, mitochondrial</fullName>
    </alternativeName>
</protein>
<evidence type="ECO:0000256" key="3">
    <source>
        <dbReference type="ARBA" id="ARBA00023274"/>
    </source>
</evidence>
<dbReference type="EMBL" id="JAQGDS010000001">
    <property type="protein sequence ID" value="KAJ6264791.1"/>
    <property type="molecule type" value="Genomic_DNA"/>
</dbReference>
<keyword evidence="2 6" id="KW-0689">Ribosomal protein</keyword>
<gene>
    <name evidence="8" type="ORF">Dda_0943</name>
</gene>
<keyword evidence="3 6" id="KW-0687">Ribonucleoprotein</keyword>
<dbReference type="InterPro" id="IPR020574">
    <property type="entry name" value="Ribosomal_uS9_CS"/>
</dbReference>
<dbReference type="Pfam" id="PF00380">
    <property type="entry name" value="Ribosomal_S9"/>
    <property type="match status" value="1"/>
</dbReference>
<evidence type="ECO:0000256" key="6">
    <source>
        <dbReference type="RuleBase" id="RU003815"/>
    </source>
</evidence>
<dbReference type="NCBIfam" id="NF001099">
    <property type="entry name" value="PRK00132.1"/>
    <property type="match status" value="1"/>
</dbReference>
<organism evidence="8 9">
    <name type="scientific">Drechslerella dactyloides</name>
    <name type="common">Nematode-trapping fungus</name>
    <name type="synonym">Arthrobotrys dactyloides</name>
    <dbReference type="NCBI Taxonomy" id="74499"/>
    <lineage>
        <taxon>Eukaryota</taxon>
        <taxon>Fungi</taxon>
        <taxon>Dikarya</taxon>
        <taxon>Ascomycota</taxon>
        <taxon>Pezizomycotina</taxon>
        <taxon>Orbiliomycetes</taxon>
        <taxon>Orbiliales</taxon>
        <taxon>Orbiliaceae</taxon>
        <taxon>Drechslerella</taxon>
    </lineage>
</organism>
<dbReference type="GO" id="GO:0005763">
    <property type="term" value="C:mitochondrial small ribosomal subunit"/>
    <property type="evidence" value="ECO:0007669"/>
    <property type="project" value="TreeGrafter"/>
</dbReference>
<reference evidence="8" key="1">
    <citation type="submission" date="2023-01" db="EMBL/GenBank/DDBJ databases">
        <title>The chitinases involved in constricting ring structure development in the nematode-trapping fungus Drechslerella dactyloides.</title>
        <authorList>
            <person name="Wang R."/>
            <person name="Zhang L."/>
            <person name="Tang P."/>
            <person name="Li S."/>
            <person name="Liang L."/>
        </authorList>
    </citation>
    <scope>NUCLEOTIDE SEQUENCE</scope>
    <source>
        <strain evidence="8">YMF1.00031</strain>
    </source>
</reference>
<comment type="caution">
    <text evidence="8">The sequence shown here is derived from an EMBL/GenBank/DDBJ whole genome shotgun (WGS) entry which is preliminary data.</text>
</comment>
<evidence type="ECO:0000256" key="5">
    <source>
        <dbReference type="ARBA" id="ARBA00042623"/>
    </source>
</evidence>
<evidence type="ECO:0000313" key="8">
    <source>
        <dbReference type="EMBL" id="KAJ6264791.1"/>
    </source>
</evidence>
<comment type="similarity">
    <text evidence="1 6">Belongs to the universal ribosomal protein uS9 family.</text>
</comment>
<dbReference type="Gene3D" id="3.30.230.10">
    <property type="match status" value="1"/>
</dbReference>
<dbReference type="FunFam" id="3.30.230.10:FF:000001">
    <property type="entry name" value="30S ribosomal protein S9"/>
    <property type="match status" value="1"/>
</dbReference>